<dbReference type="STRING" id="36022.A0A1V2L3V6"/>
<dbReference type="Pfam" id="PF13432">
    <property type="entry name" value="TPR_16"/>
    <property type="match status" value="1"/>
</dbReference>
<dbReference type="InterPro" id="IPR013235">
    <property type="entry name" value="PPP_dom"/>
</dbReference>
<comment type="cofactor">
    <cofactor evidence="2">
        <name>Mg(2+)</name>
        <dbReference type="ChEBI" id="CHEBI:18420"/>
    </cofactor>
</comment>
<comment type="similarity">
    <text evidence="4">Belongs to the PPP phosphatase family. PP-5 (PP-T) subfamily.</text>
</comment>
<comment type="caution">
    <text evidence="18">The sequence shown here is derived from an EMBL/GenBank/DDBJ whole genome shotgun (WGS) entry which is preliminary data.</text>
</comment>
<reference evidence="19" key="1">
    <citation type="journal article" date="2017" name="Genome Announc.">
        <title>Genome sequences of Cyberlindnera fabianii 65, Pichia kudriavzevii 129, and Saccharomyces cerevisiae 131 isolated from fermented masau fruits in Zimbabwe.</title>
        <authorList>
            <person name="van Rijswijck I.M.H."/>
            <person name="Derks M.F.L."/>
            <person name="Abee T."/>
            <person name="de Ridder D."/>
            <person name="Smid E.J."/>
        </authorList>
    </citation>
    <scope>NUCLEOTIDE SEQUENCE [LARGE SCALE GENOMIC DNA]</scope>
    <source>
        <strain evidence="19">65</strain>
    </source>
</reference>
<evidence type="ECO:0000259" key="17">
    <source>
        <dbReference type="PROSITE" id="PS00125"/>
    </source>
</evidence>
<evidence type="ECO:0000256" key="1">
    <source>
        <dbReference type="ARBA" id="ARBA00001936"/>
    </source>
</evidence>
<evidence type="ECO:0000256" key="15">
    <source>
        <dbReference type="PROSITE-ProRule" id="PRU00339"/>
    </source>
</evidence>
<dbReference type="PIRSF" id="PIRSF033096">
    <property type="entry name" value="PPPtase_5"/>
    <property type="match status" value="1"/>
</dbReference>
<dbReference type="Gene3D" id="3.60.21.10">
    <property type="match status" value="1"/>
</dbReference>
<protein>
    <recommendedName>
        <fullName evidence="16">Serine/threonine-protein phosphatase</fullName>
        <ecNumber evidence="16">3.1.3.16</ecNumber>
    </recommendedName>
</protein>
<dbReference type="Proteomes" id="UP000189513">
    <property type="component" value="Unassembled WGS sequence"/>
</dbReference>
<evidence type="ECO:0000256" key="6">
    <source>
        <dbReference type="ARBA" id="ARBA00022737"/>
    </source>
</evidence>
<evidence type="ECO:0000256" key="5">
    <source>
        <dbReference type="ARBA" id="ARBA00022723"/>
    </source>
</evidence>
<evidence type="ECO:0000256" key="11">
    <source>
        <dbReference type="ARBA" id="ARBA00023242"/>
    </source>
</evidence>
<dbReference type="SUPFAM" id="SSF48452">
    <property type="entry name" value="TPR-like"/>
    <property type="match status" value="1"/>
</dbReference>
<dbReference type="InterPro" id="IPR051134">
    <property type="entry name" value="PPP_phosphatase"/>
</dbReference>
<evidence type="ECO:0000256" key="4">
    <source>
        <dbReference type="ARBA" id="ARBA00008786"/>
    </source>
</evidence>
<dbReference type="Pfam" id="PF08321">
    <property type="entry name" value="PPP5"/>
    <property type="match status" value="1"/>
</dbReference>
<dbReference type="SMART" id="SM00028">
    <property type="entry name" value="TPR"/>
    <property type="match status" value="3"/>
</dbReference>
<gene>
    <name evidence="18" type="ORF">BON22_3332</name>
</gene>
<dbReference type="SUPFAM" id="SSF56300">
    <property type="entry name" value="Metallo-dependent phosphatases"/>
    <property type="match status" value="1"/>
</dbReference>
<dbReference type="EMBL" id="MPUK01000006">
    <property type="protein sequence ID" value="ONH66598.1"/>
    <property type="molecule type" value="Genomic_DNA"/>
</dbReference>
<feature type="domain" description="Serine/threonine specific protein phosphatases" evidence="17">
    <location>
        <begin position="289"/>
        <end position="294"/>
    </location>
</feature>
<dbReference type="InterPro" id="IPR006186">
    <property type="entry name" value="Ser/Thr-sp_prot-phosphatase"/>
</dbReference>
<dbReference type="PANTHER" id="PTHR45668:SF5">
    <property type="entry name" value="SERINE_THREONINE-PROTEIN PHOSPHATASE 5"/>
    <property type="match status" value="1"/>
</dbReference>
<evidence type="ECO:0000256" key="3">
    <source>
        <dbReference type="ARBA" id="ARBA00004123"/>
    </source>
</evidence>
<name>A0A1V2L3V6_CYBFA</name>
<dbReference type="EC" id="3.1.3.16" evidence="16"/>
<dbReference type="InterPro" id="IPR011990">
    <property type="entry name" value="TPR-like_helical_dom_sf"/>
</dbReference>
<dbReference type="PANTHER" id="PTHR45668">
    <property type="entry name" value="SERINE/THREONINE-PROTEIN PHOSPHATASE 5-RELATED"/>
    <property type="match status" value="1"/>
</dbReference>
<evidence type="ECO:0000256" key="12">
    <source>
        <dbReference type="ARBA" id="ARBA00047986"/>
    </source>
</evidence>
<evidence type="ECO:0000313" key="19">
    <source>
        <dbReference type="Proteomes" id="UP000189513"/>
    </source>
</evidence>
<proteinExistence type="inferred from homology"/>
<evidence type="ECO:0000256" key="8">
    <source>
        <dbReference type="ARBA" id="ARBA00022803"/>
    </source>
</evidence>
<feature type="active site" description="Proton donor/acceptor" evidence="14">
    <location>
        <position position="293"/>
    </location>
</feature>
<evidence type="ECO:0000256" key="14">
    <source>
        <dbReference type="PIRSR" id="PIRSR033096-1"/>
    </source>
</evidence>
<dbReference type="FunFam" id="3.60.21.10:FF:000036">
    <property type="entry name" value="Serine/threonine protein phosphatase 5"/>
    <property type="match status" value="1"/>
</dbReference>
<dbReference type="Gene3D" id="1.25.40.10">
    <property type="entry name" value="Tetratricopeptide repeat domain"/>
    <property type="match status" value="1"/>
</dbReference>
<sequence>MTLSAAEEAKLRGNTALKEHRFDDAIEHYTQAIELDPSNAIFYANRAQAEIKLEQYGAAITDCTLSVEKDPSYVKAFYRRAVAKSSILQHKDALKDLDIVLKLKPNDSASVKLQSELKRMVRRLAFEKAIQDDDADAELFAVATVRDVNMEADYKGPSLDIQVNGDNITLDGLNIEWVMSLIEHFKQGGKLAKRYLYALIIKMDELLSKEPAFKELSQTELNTETFTVVGDVHGQFYDLLNMFKLNGYPSLKHGYLFNGDFVDRGSWSCEVMITLMCFKLLYPTTMHLNRGNHETSDMNKMYGFEDEVKHKYGEKAHRMFQKMFVSLPLMTMINKDYLVMHGGLFSKPDVTLDELRNNVVKRTNPKDGFEMELLWTDPQPENGYGPSKRGIGVQFGPDITERFCSLNGLKGVIRSHEVRMGGYSVEHDGKCITVFSAPNYCDSTGNEGAVINMTYKEETGTELEFKKLRAVEHPPMKPMAYTSMGSHF</sequence>
<dbReference type="InterPro" id="IPR029052">
    <property type="entry name" value="Metallo-depent_PP-like"/>
</dbReference>
<keyword evidence="5" id="KW-0479">Metal-binding</keyword>
<keyword evidence="6" id="KW-0677">Repeat</keyword>
<dbReference type="PROSITE" id="PS00125">
    <property type="entry name" value="SER_THR_PHOSPHATASE"/>
    <property type="match status" value="1"/>
</dbReference>
<keyword evidence="7 16" id="KW-0378">Hydrolase</keyword>
<dbReference type="InterPro" id="IPR004843">
    <property type="entry name" value="Calcineurin-like_PHP"/>
</dbReference>
<comment type="catalytic activity">
    <reaction evidence="12">
        <text>O-phospho-L-seryl-[protein] + H2O = L-seryl-[protein] + phosphate</text>
        <dbReference type="Rhea" id="RHEA:20629"/>
        <dbReference type="Rhea" id="RHEA-COMP:9863"/>
        <dbReference type="Rhea" id="RHEA-COMP:11604"/>
        <dbReference type="ChEBI" id="CHEBI:15377"/>
        <dbReference type="ChEBI" id="CHEBI:29999"/>
        <dbReference type="ChEBI" id="CHEBI:43474"/>
        <dbReference type="ChEBI" id="CHEBI:83421"/>
        <dbReference type="EC" id="3.1.3.16"/>
    </reaction>
    <physiologicalReaction direction="left-to-right" evidence="12">
        <dbReference type="Rhea" id="RHEA:20630"/>
    </physiologicalReaction>
</comment>
<keyword evidence="11" id="KW-0539">Nucleus</keyword>
<evidence type="ECO:0000256" key="16">
    <source>
        <dbReference type="RuleBase" id="RU004273"/>
    </source>
</evidence>
<keyword evidence="19" id="KW-1185">Reference proteome</keyword>
<dbReference type="Pfam" id="PF00149">
    <property type="entry name" value="Metallophos"/>
    <property type="match status" value="1"/>
</dbReference>
<dbReference type="VEuPathDB" id="FungiDB:BON22_3332"/>
<evidence type="ECO:0000313" key="18">
    <source>
        <dbReference type="EMBL" id="ONH66598.1"/>
    </source>
</evidence>
<dbReference type="PRINTS" id="PR00114">
    <property type="entry name" value="STPHPHTASE"/>
</dbReference>
<organism evidence="18 19">
    <name type="scientific">Cyberlindnera fabianii</name>
    <name type="common">Yeast</name>
    <name type="synonym">Hansenula fabianii</name>
    <dbReference type="NCBI Taxonomy" id="36022"/>
    <lineage>
        <taxon>Eukaryota</taxon>
        <taxon>Fungi</taxon>
        <taxon>Dikarya</taxon>
        <taxon>Ascomycota</taxon>
        <taxon>Saccharomycotina</taxon>
        <taxon>Saccharomycetes</taxon>
        <taxon>Phaffomycetales</taxon>
        <taxon>Phaffomycetaceae</taxon>
        <taxon>Cyberlindnera</taxon>
    </lineage>
</organism>
<keyword evidence="8 15" id="KW-0802">TPR repeat</keyword>
<evidence type="ECO:0000256" key="2">
    <source>
        <dbReference type="ARBA" id="ARBA00001946"/>
    </source>
</evidence>
<accession>A0A1V2L3V6</accession>
<dbReference type="GO" id="GO:0046872">
    <property type="term" value="F:metal ion binding"/>
    <property type="evidence" value="ECO:0007669"/>
    <property type="project" value="UniProtKB-KW"/>
</dbReference>
<comment type="cofactor">
    <cofactor evidence="1">
        <name>Mn(2+)</name>
        <dbReference type="ChEBI" id="CHEBI:29035"/>
    </cofactor>
</comment>
<evidence type="ECO:0000256" key="9">
    <source>
        <dbReference type="ARBA" id="ARBA00022912"/>
    </source>
</evidence>
<dbReference type="GO" id="GO:0005634">
    <property type="term" value="C:nucleus"/>
    <property type="evidence" value="ECO:0007669"/>
    <property type="project" value="UniProtKB-SubCell"/>
</dbReference>
<dbReference type="AlphaFoldDB" id="A0A1V2L3V6"/>
<keyword evidence="9" id="KW-0904">Protein phosphatase</keyword>
<comment type="catalytic activity">
    <reaction evidence="13">
        <text>O-phospho-L-threonyl-[protein] + H2O = L-threonyl-[protein] + phosphate</text>
        <dbReference type="Rhea" id="RHEA:47004"/>
        <dbReference type="Rhea" id="RHEA-COMP:11060"/>
        <dbReference type="Rhea" id="RHEA-COMP:11605"/>
        <dbReference type="ChEBI" id="CHEBI:15377"/>
        <dbReference type="ChEBI" id="CHEBI:30013"/>
        <dbReference type="ChEBI" id="CHEBI:43474"/>
        <dbReference type="ChEBI" id="CHEBI:61977"/>
        <dbReference type="EC" id="3.1.3.16"/>
    </reaction>
    <physiologicalReaction direction="left-to-right" evidence="13">
        <dbReference type="Rhea" id="RHEA:47005"/>
    </physiologicalReaction>
</comment>
<feature type="repeat" description="TPR" evidence="15">
    <location>
        <begin position="6"/>
        <end position="39"/>
    </location>
</feature>
<comment type="subcellular location">
    <subcellularLocation>
        <location evidence="3">Nucleus</location>
    </subcellularLocation>
</comment>
<evidence type="ECO:0000256" key="13">
    <source>
        <dbReference type="ARBA" id="ARBA00048832"/>
    </source>
</evidence>
<evidence type="ECO:0000256" key="7">
    <source>
        <dbReference type="ARBA" id="ARBA00022801"/>
    </source>
</evidence>
<dbReference type="InterPro" id="IPR019734">
    <property type="entry name" value="TPR_rpt"/>
</dbReference>
<keyword evidence="10" id="KW-0464">Manganese</keyword>
<dbReference type="GO" id="GO:0005737">
    <property type="term" value="C:cytoplasm"/>
    <property type="evidence" value="ECO:0007669"/>
    <property type="project" value="UniProtKB-ARBA"/>
</dbReference>
<dbReference type="PROSITE" id="PS50005">
    <property type="entry name" value="TPR"/>
    <property type="match status" value="1"/>
</dbReference>
<dbReference type="OMA" id="IHKKYAF"/>
<dbReference type="GO" id="GO:0004722">
    <property type="term" value="F:protein serine/threonine phosphatase activity"/>
    <property type="evidence" value="ECO:0007669"/>
    <property type="project" value="UniProtKB-EC"/>
</dbReference>
<dbReference type="SMART" id="SM00156">
    <property type="entry name" value="PP2Ac"/>
    <property type="match status" value="1"/>
</dbReference>
<evidence type="ECO:0000256" key="10">
    <source>
        <dbReference type="ARBA" id="ARBA00023211"/>
    </source>
</evidence>